<keyword evidence="3" id="KW-1185">Reference proteome</keyword>
<comment type="caution">
    <text evidence="2">The sequence shown here is derived from an EMBL/GenBank/DDBJ whole genome shotgun (WGS) entry which is preliminary data.</text>
</comment>
<organism evidence="2 3">
    <name type="scientific">Georgenia yuyongxinii</name>
    <dbReference type="NCBI Taxonomy" id="2589797"/>
    <lineage>
        <taxon>Bacteria</taxon>
        <taxon>Bacillati</taxon>
        <taxon>Actinomycetota</taxon>
        <taxon>Actinomycetes</taxon>
        <taxon>Micrococcales</taxon>
        <taxon>Bogoriellaceae</taxon>
        <taxon>Georgenia</taxon>
    </lineage>
</organism>
<dbReference type="AlphaFoldDB" id="A0A552WLN2"/>
<accession>A0A552WLN2</accession>
<gene>
    <name evidence="2" type="ORF">FJ693_17120</name>
</gene>
<proteinExistence type="predicted"/>
<feature type="compositionally biased region" description="Basic and acidic residues" evidence="1">
    <location>
        <begin position="585"/>
        <end position="600"/>
    </location>
</feature>
<dbReference type="EMBL" id="VJXR01000075">
    <property type="protein sequence ID" value="TRW43574.1"/>
    <property type="molecule type" value="Genomic_DNA"/>
</dbReference>
<dbReference type="SUPFAM" id="SSF53756">
    <property type="entry name" value="UDP-Glycosyltransferase/glycogen phosphorylase"/>
    <property type="match status" value="1"/>
</dbReference>
<evidence type="ECO:0000313" key="3">
    <source>
        <dbReference type="Proteomes" id="UP000318693"/>
    </source>
</evidence>
<reference evidence="2 3" key="1">
    <citation type="submission" date="2019-07" db="EMBL/GenBank/DDBJ databases">
        <title>Georgenia wutianyii sp. nov. and Georgenia *** sp. nov. isolated from plateau pika (Ochotona curzoniae) in the Qinghai-Tibet plateau of China.</title>
        <authorList>
            <person name="Tian Z."/>
        </authorList>
    </citation>
    <scope>NUCLEOTIDE SEQUENCE [LARGE SCALE GENOMIC DNA]</scope>
    <source>
        <strain evidence="2 3">Z446</strain>
    </source>
</reference>
<protein>
    <submittedName>
        <fullName evidence="2">Glycosyltransferase family 4 protein</fullName>
    </submittedName>
</protein>
<keyword evidence="2" id="KW-0808">Transferase</keyword>
<dbReference type="Gene3D" id="3.40.50.2000">
    <property type="entry name" value="Glycogen Phosphorylase B"/>
    <property type="match status" value="1"/>
</dbReference>
<dbReference type="RefSeq" id="WP_143419675.1">
    <property type="nucleotide sequence ID" value="NZ_VJXR01000075.1"/>
</dbReference>
<evidence type="ECO:0000256" key="1">
    <source>
        <dbReference type="SAM" id="MobiDB-lite"/>
    </source>
</evidence>
<sequence>MTRPTAHPELDRNHLAFRRLLASAQAHLHRGRPAAAAASAQVAAQFAWLNPCGIFASAELEELLVEIARGLPPAGPPLARASVPRTVLHVATQAYQTGGSTQFIASWADQDAGRHHVVCVTRQLSVPVPVKLGSRESLTVRRIDGEPGGILARAVALRRLAAGADVILVHAHPCDVVPVLALGAHPDTLPPVVYVDQADHVFWVGVSIAQSLLSMRKSGAELAVARRGVDASRPVIAMRPLQFPGRQLDRVAAKRALGVDPSDVVVVTAADASKYDRVGPRSLVEMILPVFAEHGGARLLAAGPAPEGEWARAEAWTQGRVRALGQLTDPSILHQAADIYLDSFPFSSLTSLLESGSLGNPVVTFRGHPDECAVLGADTIGVDEQMFRPRTPDDLRRQLVRLIEDGPFRIASGVATRRAVVERHGAGWLAEAERVYRHAAASTPVRDPGAAERGTGQLEELVRLVVTRSPHSQGIAGAVRGTLGLLPLPQRLSAAAALRRNGVSLGPVDLLPDRSRVLLTRAKRAAERTVFSRVWQSPPATSQGARAGRRPGRQLNGGNRPDRQPEARILLEAHARPPVEQQVLEDTHIGGEKIREKQGA</sequence>
<name>A0A552WLN2_9MICO</name>
<dbReference type="Proteomes" id="UP000318693">
    <property type="component" value="Unassembled WGS sequence"/>
</dbReference>
<feature type="region of interest" description="Disordered" evidence="1">
    <location>
        <begin position="535"/>
        <end position="600"/>
    </location>
</feature>
<dbReference type="GO" id="GO:0016740">
    <property type="term" value="F:transferase activity"/>
    <property type="evidence" value="ECO:0007669"/>
    <property type="project" value="UniProtKB-KW"/>
</dbReference>
<feature type="compositionally biased region" description="Basic and acidic residues" evidence="1">
    <location>
        <begin position="560"/>
        <end position="577"/>
    </location>
</feature>
<evidence type="ECO:0000313" key="2">
    <source>
        <dbReference type="EMBL" id="TRW43574.1"/>
    </source>
</evidence>